<evidence type="ECO:0000313" key="2">
    <source>
        <dbReference type="Proteomes" id="UP001169006"/>
    </source>
</evidence>
<protein>
    <recommendedName>
        <fullName evidence="3">DUF3168 domain-containing protein</fullName>
    </recommendedName>
</protein>
<reference evidence="1" key="1">
    <citation type="journal article" date="2015" name="Int. J. Syst. Evol. Microbiol.">
        <title>Rhizobium oryzicola sp. nov., potential plant-growth-promoting endophytic bacteria isolated from rice roots.</title>
        <authorList>
            <person name="Zhang X.X."/>
            <person name="Gao J.S."/>
            <person name="Cao Y.H."/>
            <person name="Sheirdil R.A."/>
            <person name="Wang X.C."/>
            <person name="Zhang L."/>
        </authorList>
    </citation>
    <scope>NUCLEOTIDE SEQUENCE</scope>
    <source>
        <strain evidence="1">05753</strain>
    </source>
</reference>
<dbReference type="RefSeq" id="WP_302076567.1">
    <property type="nucleotide sequence ID" value="NZ_JAUKWQ010000002.1"/>
</dbReference>
<evidence type="ECO:0008006" key="3">
    <source>
        <dbReference type="Google" id="ProtNLM"/>
    </source>
</evidence>
<comment type="caution">
    <text evidence="1">The sequence shown here is derived from an EMBL/GenBank/DDBJ whole genome shotgun (WGS) entry which is preliminary data.</text>
</comment>
<sequence length="138" mass="15762">MSSPEAYSAIHDYLATQWAARTPLVFENEQFELPDTPAYYVQVEIFGDFFDQASIGGGQPVANLWREEGQILAHVMCPRWEGTLQGRTYGRLLCDLFRGQEFSGIRFRRISLGASEPGDEDGNYFRMTASIDWQRDEP</sequence>
<reference evidence="1" key="2">
    <citation type="submission" date="2023-07" db="EMBL/GenBank/DDBJ databases">
        <authorList>
            <person name="Sun H."/>
        </authorList>
    </citation>
    <scope>NUCLEOTIDE SEQUENCE</scope>
    <source>
        <strain evidence="1">05753</strain>
    </source>
</reference>
<organism evidence="1 2">
    <name type="scientific">Rhizobium oryzicola</name>
    <dbReference type="NCBI Taxonomy" id="1232668"/>
    <lineage>
        <taxon>Bacteria</taxon>
        <taxon>Pseudomonadati</taxon>
        <taxon>Pseudomonadota</taxon>
        <taxon>Alphaproteobacteria</taxon>
        <taxon>Hyphomicrobiales</taxon>
        <taxon>Rhizobiaceae</taxon>
        <taxon>Rhizobium/Agrobacterium group</taxon>
        <taxon>Rhizobium</taxon>
    </lineage>
</organism>
<dbReference type="Gene3D" id="3.30.2000.20">
    <property type="match status" value="1"/>
</dbReference>
<gene>
    <name evidence="1" type="ORF">Q2T52_09985</name>
</gene>
<dbReference type="Proteomes" id="UP001169006">
    <property type="component" value="Unassembled WGS sequence"/>
</dbReference>
<evidence type="ECO:0000313" key="1">
    <source>
        <dbReference type="EMBL" id="MDO1582429.1"/>
    </source>
</evidence>
<name>A0ABT8SVF8_9HYPH</name>
<proteinExistence type="predicted"/>
<dbReference type="EMBL" id="JAUKWQ010000002">
    <property type="protein sequence ID" value="MDO1582429.1"/>
    <property type="molecule type" value="Genomic_DNA"/>
</dbReference>
<accession>A0ABT8SVF8</accession>
<keyword evidence="2" id="KW-1185">Reference proteome</keyword>